<dbReference type="AlphaFoldDB" id="A0AAD7AE73"/>
<keyword evidence="2" id="KW-1185">Reference proteome</keyword>
<comment type="caution">
    <text evidence="1">The sequence shown here is derived from an EMBL/GenBank/DDBJ whole genome shotgun (WGS) entry which is preliminary data.</text>
</comment>
<protein>
    <submittedName>
        <fullName evidence="1">Uncharacterized protein</fullName>
    </submittedName>
</protein>
<name>A0AAD7AE73_9AGAR</name>
<proteinExistence type="predicted"/>
<accession>A0AAD7AE73</accession>
<sequence>MRLTVHGLKALCPPYPSPNCHLWGPQQDLGRPPKLSEIEIELLHPKPVHGASKDGGVAPGNRVLGQQAQISLFFAEDACAGYCSRLIRRSHKYSLAVLEASWNWEVQVLKTAENAENELVIVFDVTHILLELCRRRNDTIVLRRWSTRAKQLESGCGGGAQEPSDWEASESFPTNSGYGLYGQSVPTIFLLRPASSVDAQPLGFFAMKVF</sequence>
<evidence type="ECO:0000313" key="1">
    <source>
        <dbReference type="EMBL" id="KAJ7356541.1"/>
    </source>
</evidence>
<reference evidence="1" key="1">
    <citation type="submission" date="2023-03" db="EMBL/GenBank/DDBJ databases">
        <title>Massive genome expansion in bonnet fungi (Mycena s.s.) driven by repeated elements and novel gene families across ecological guilds.</title>
        <authorList>
            <consortium name="Lawrence Berkeley National Laboratory"/>
            <person name="Harder C.B."/>
            <person name="Miyauchi S."/>
            <person name="Viragh M."/>
            <person name="Kuo A."/>
            <person name="Thoen E."/>
            <person name="Andreopoulos B."/>
            <person name="Lu D."/>
            <person name="Skrede I."/>
            <person name="Drula E."/>
            <person name="Henrissat B."/>
            <person name="Morin E."/>
            <person name="Kohler A."/>
            <person name="Barry K."/>
            <person name="LaButti K."/>
            <person name="Morin E."/>
            <person name="Salamov A."/>
            <person name="Lipzen A."/>
            <person name="Mereny Z."/>
            <person name="Hegedus B."/>
            <person name="Baldrian P."/>
            <person name="Stursova M."/>
            <person name="Weitz H."/>
            <person name="Taylor A."/>
            <person name="Grigoriev I.V."/>
            <person name="Nagy L.G."/>
            <person name="Martin F."/>
            <person name="Kauserud H."/>
        </authorList>
    </citation>
    <scope>NUCLEOTIDE SEQUENCE</scope>
    <source>
        <strain evidence="1">CBHHK002</strain>
    </source>
</reference>
<organism evidence="1 2">
    <name type="scientific">Mycena albidolilacea</name>
    <dbReference type="NCBI Taxonomy" id="1033008"/>
    <lineage>
        <taxon>Eukaryota</taxon>
        <taxon>Fungi</taxon>
        <taxon>Dikarya</taxon>
        <taxon>Basidiomycota</taxon>
        <taxon>Agaricomycotina</taxon>
        <taxon>Agaricomycetes</taxon>
        <taxon>Agaricomycetidae</taxon>
        <taxon>Agaricales</taxon>
        <taxon>Marasmiineae</taxon>
        <taxon>Mycenaceae</taxon>
        <taxon>Mycena</taxon>
    </lineage>
</organism>
<evidence type="ECO:0000313" key="2">
    <source>
        <dbReference type="Proteomes" id="UP001218218"/>
    </source>
</evidence>
<dbReference type="EMBL" id="JARIHO010000008">
    <property type="protein sequence ID" value="KAJ7356541.1"/>
    <property type="molecule type" value="Genomic_DNA"/>
</dbReference>
<dbReference type="Proteomes" id="UP001218218">
    <property type="component" value="Unassembled WGS sequence"/>
</dbReference>
<gene>
    <name evidence="1" type="ORF">DFH08DRAFT_802574</name>
</gene>